<protein>
    <submittedName>
        <fullName evidence="10">Ribosomal protein S4P (RP-S4, rpsD)</fullName>
    </submittedName>
</protein>
<keyword evidence="4 10" id="KW-0689">Ribosomal protein</keyword>
<dbReference type="InterPro" id="IPR036986">
    <property type="entry name" value="S4_RNA-bd_sf"/>
</dbReference>
<accession>A0A075FZE7</accession>
<dbReference type="CDD" id="cd00165">
    <property type="entry name" value="S4"/>
    <property type="match status" value="1"/>
</dbReference>
<dbReference type="GO" id="GO:0015935">
    <property type="term" value="C:small ribosomal subunit"/>
    <property type="evidence" value="ECO:0007669"/>
    <property type="project" value="InterPro"/>
</dbReference>
<dbReference type="PANTHER" id="PTHR11831">
    <property type="entry name" value="30S 40S RIBOSOMAL PROTEIN"/>
    <property type="match status" value="1"/>
</dbReference>
<evidence type="ECO:0000256" key="6">
    <source>
        <dbReference type="PROSITE-ProRule" id="PRU00182"/>
    </source>
</evidence>
<dbReference type="InterPro" id="IPR001912">
    <property type="entry name" value="Ribosomal_uS4_N"/>
</dbReference>
<evidence type="ECO:0000256" key="7">
    <source>
        <dbReference type="SAM" id="MobiDB-lite"/>
    </source>
</evidence>
<feature type="domain" description="RNA-binding S4" evidence="8">
    <location>
        <begin position="103"/>
        <end position="172"/>
    </location>
</feature>
<organism evidence="10">
    <name type="scientific">uncultured marine thaumarchaeote AD1000_54_F09</name>
    <dbReference type="NCBI Taxonomy" id="1455926"/>
    <lineage>
        <taxon>Archaea</taxon>
        <taxon>Nitrososphaerota</taxon>
        <taxon>environmental samples</taxon>
    </lineage>
</organism>
<reference evidence="10" key="1">
    <citation type="journal article" date="2014" name="Genome Biol. Evol.">
        <title>Pangenome evidence for extensive interdomain horizontal transfer affecting lineage core and shell genes in uncultured planktonic thaumarchaeota and euryarchaeota.</title>
        <authorList>
            <person name="Deschamps P."/>
            <person name="Zivanovic Y."/>
            <person name="Moreira D."/>
            <person name="Rodriguez-Valera F."/>
            <person name="Lopez-Garcia P."/>
        </authorList>
    </citation>
    <scope>NUCLEOTIDE SEQUENCE</scope>
</reference>
<sequence>MGDTKNFRRVWKKPKRPFNFELKMEELKTVGTFGLKTKRELWKSRTELSRLRHQARSLLAVRQEVREKEEPILMHSLSRIGLVEKTATLDDVLNLEIENLLARRLQTIVFRKFFFKTPYQARQAISHGHILIGDRIINRPSYVVKVEEEDSIKLTSESIFNKILSEPEAKSDLGSPETENIEVPTEPVVEAKEEPVVEAKEEPVVEAKEEPVVEAKEEPVVEAKEEPVVEAKEDTKKD</sequence>
<dbReference type="GO" id="GO:0006412">
    <property type="term" value="P:translation"/>
    <property type="evidence" value="ECO:0007669"/>
    <property type="project" value="InterPro"/>
</dbReference>
<dbReference type="GO" id="GO:0019843">
    <property type="term" value="F:rRNA binding"/>
    <property type="evidence" value="ECO:0007669"/>
    <property type="project" value="UniProtKB-KW"/>
</dbReference>
<keyword evidence="2" id="KW-0699">rRNA-binding</keyword>
<name>A0A075FZE7_9ARCH</name>
<dbReference type="GO" id="GO:0042274">
    <property type="term" value="P:ribosomal small subunit biogenesis"/>
    <property type="evidence" value="ECO:0007669"/>
    <property type="project" value="TreeGrafter"/>
</dbReference>
<dbReference type="Gene3D" id="3.10.290.10">
    <property type="entry name" value="RNA-binding S4 domain"/>
    <property type="match status" value="1"/>
</dbReference>
<dbReference type="NCBIfam" id="TIGR01018">
    <property type="entry name" value="uS4_arch"/>
    <property type="match status" value="1"/>
</dbReference>
<dbReference type="SMART" id="SM00363">
    <property type="entry name" value="S4"/>
    <property type="match status" value="1"/>
</dbReference>
<evidence type="ECO:0000256" key="3">
    <source>
        <dbReference type="ARBA" id="ARBA00022884"/>
    </source>
</evidence>
<dbReference type="SUPFAM" id="SSF55174">
    <property type="entry name" value="Alpha-L RNA-binding motif"/>
    <property type="match status" value="1"/>
</dbReference>
<evidence type="ECO:0000259" key="9">
    <source>
        <dbReference type="SMART" id="SM01390"/>
    </source>
</evidence>
<dbReference type="NCBIfam" id="NF003139">
    <property type="entry name" value="PRK04051.1"/>
    <property type="match status" value="1"/>
</dbReference>
<dbReference type="AlphaFoldDB" id="A0A075FZE7"/>
<feature type="compositionally biased region" description="Basic and acidic residues" evidence="7">
    <location>
        <begin position="189"/>
        <end position="238"/>
    </location>
</feature>
<keyword evidence="5" id="KW-0687">Ribonucleoprotein</keyword>
<dbReference type="InterPro" id="IPR022801">
    <property type="entry name" value="Ribosomal_uS4"/>
</dbReference>
<dbReference type="InterPro" id="IPR002942">
    <property type="entry name" value="S4_RNA-bd"/>
</dbReference>
<evidence type="ECO:0000256" key="4">
    <source>
        <dbReference type="ARBA" id="ARBA00022980"/>
    </source>
</evidence>
<evidence type="ECO:0000256" key="2">
    <source>
        <dbReference type="ARBA" id="ARBA00022730"/>
    </source>
</evidence>
<dbReference type="GO" id="GO:0003735">
    <property type="term" value="F:structural constituent of ribosome"/>
    <property type="evidence" value="ECO:0007669"/>
    <property type="project" value="InterPro"/>
</dbReference>
<evidence type="ECO:0000256" key="1">
    <source>
        <dbReference type="ARBA" id="ARBA00007465"/>
    </source>
</evidence>
<dbReference type="EMBL" id="KF900435">
    <property type="protein sequence ID" value="AIE94957.1"/>
    <property type="molecule type" value="Genomic_DNA"/>
</dbReference>
<feature type="domain" description="Small ribosomal subunit protein uS4 N-terminal" evidence="9">
    <location>
        <begin position="5"/>
        <end position="102"/>
    </location>
</feature>
<dbReference type="InterPro" id="IPR005710">
    <property type="entry name" value="Ribosomal_uS4_euk/arc"/>
</dbReference>
<dbReference type="SMART" id="SM01390">
    <property type="entry name" value="Ribosomal_S4"/>
    <property type="match status" value="1"/>
</dbReference>
<evidence type="ECO:0000259" key="8">
    <source>
        <dbReference type="SMART" id="SM00363"/>
    </source>
</evidence>
<proteinExistence type="inferred from homology"/>
<evidence type="ECO:0000313" key="10">
    <source>
        <dbReference type="EMBL" id="AIE94957.1"/>
    </source>
</evidence>
<keyword evidence="3 6" id="KW-0694">RNA-binding</keyword>
<evidence type="ECO:0000256" key="5">
    <source>
        <dbReference type="ARBA" id="ARBA00023274"/>
    </source>
</evidence>
<dbReference type="Pfam" id="PF01479">
    <property type="entry name" value="S4"/>
    <property type="match status" value="1"/>
</dbReference>
<gene>
    <name evidence="10" type="primary">RP-S4</name>
    <name evidence="10" type="synonym">rpsD</name>
</gene>
<feature type="region of interest" description="Disordered" evidence="7">
    <location>
        <begin position="169"/>
        <end position="238"/>
    </location>
</feature>
<dbReference type="PROSITE" id="PS50889">
    <property type="entry name" value="S4"/>
    <property type="match status" value="1"/>
</dbReference>
<dbReference type="PANTHER" id="PTHR11831:SF5">
    <property type="entry name" value="40S RIBOSOMAL PROTEIN S9"/>
    <property type="match status" value="1"/>
</dbReference>
<comment type="similarity">
    <text evidence="1">Belongs to the universal ribosomal protein uS4 family.</text>
</comment>